<evidence type="ECO:0000256" key="1">
    <source>
        <dbReference type="SAM" id="MobiDB-lite"/>
    </source>
</evidence>
<evidence type="ECO:0000313" key="3">
    <source>
        <dbReference type="Proteomes" id="UP001066276"/>
    </source>
</evidence>
<reference evidence="2" key="1">
    <citation type="journal article" date="2022" name="bioRxiv">
        <title>Sequencing and chromosome-scale assembly of the giantPleurodeles waltlgenome.</title>
        <authorList>
            <person name="Brown T."/>
            <person name="Elewa A."/>
            <person name="Iarovenko S."/>
            <person name="Subramanian E."/>
            <person name="Araus A.J."/>
            <person name="Petzold A."/>
            <person name="Susuki M."/>
            <person name="Suzuki K.-i.T."/>
            <person name="Hayashi T."/>
            <person name="Toyoda A."/>
            <person name="Oliveira C."/>
            <person name="Osipova E."/>
            <person name="Leigh N.D."/>
            <person name="Simon A."/>
            <person name="Yun M.H."/>
        </authorList>
    </citation>
    <scope>NUCLEOTIDE SEQUENCE</scope>
    <source>
        <strain evidence="2">20211129_DDA</strain>
        <tissue evidence="2">Liver</tissue>
    </source>
</reference>
<feature type="compositionally biased region" description="Basic and acidic residues" evidence="1">
    <location>
        <begin position="24"/>
        <end position="39"/>
    </location>
</feature>
<dbReference type="Proteomes" id="UP001066276">
    <property type="component" value="Chromosome 8"/>
</dbReference>
<evidence type="ECO:0000313" key="2">
    <source>
        <dbReference type="EMBL" id="KAJ1114040.1"/>
    </source>
</evidence>
<dbReference type="EMBL" id="JANPWB010000012">
    <property type="protein sequence ID" value="KAJ1114040.1"/>
    <property type="molecule type" value="Genomic_DNA"/>
</dbReference>
<keyword evidence="3" id="KW-1185">Reference proteome</keyword>
<protein>
    <submittedName>
        <fullName evidence="2">Uncharacterized protein</fullName>
    </submittedName>
</protein>
<feature type="region of interest" description="Disordered" evidence="1">
    <location>
        <begin position="1"/>
        <end position="46"/>
    </location>
</feature>
<dbReference type="AlphaFoldDB" id="A0AAV7NGN4"/>
<comment type="caution">
    <text evidence="2">The sequence shown here is derived from an EMBL/GenBank/DDBJ whole genome shotgun (WGS) entry which is preliminary data.</text>
</comment>
<proteinExistence type="predicted"/>
<organism evidence="2 3">
    <name type="scientific">Pleurodeles waltl</name>
    <name type="common">Iberian ribbed newt</name>
    <dbReference type="NCBI Taxonomy" id="8319"/>
    <lineage>
        <taxon>Eukaryota</taxon>
        <taxon>Metazoa</taxon>
        <taxon>Chordata</taxon>
        <taxon>Craniata</taxon>
        <taxon>Vertebrata</taxon>
        <taxon>Euteleostomi</taxon>
        <taxon>Amphibia</taxon>
        <taxon>Batrachia</taxon>
        <taxon>Caudata</taxon>
        <taxon>Salamandroidea</taxon>
        <taxon>Salamandridae</taxon>
        <taxon>Pleurodelinae</taxon>
        <taxon>Pleurodeles</taxon>
    </lineage>
</organism>
<sequence>MEPPRRVRPSLVPRPEARVMGASRDGESSHAEDGQHGEEALEEDDKGWVRGIAPPCVLFAPWALRCPSGRRRGSMHRGVRPEELGDC</sequence>
<accession>A0AAV7NGN4</accession>
<name>A0AAV7NGN4_PLEWA</name>
<gene>
    <name evidence="2" type="ORF">NDU88_002279</name>
</gene>